<accession>A0A640VI70</accession>
<evidence type="ECO:0000256" key="1">
    <source>
        <dbReference type="SAM" id="MobiDB-lite"/>
    </source>
</evidence>
<dbReference type="Proteomes" id="UP000436522">
    <property type="component" value="Unassembled WGS sequence"/>
</dbReference>
<protein>
    <submittedName>
        <fullName evidence="2">DNA-binding protein</fullName>
    </submittedName>
</protein>
<dbReference type="AlphaFoldDB" id="A0A640VI70"/>
<name>A0A640VI70_9RHOB</name>
<comment type="caution">
    <text evidence="2">The sequence shown here is derived from an EMBL/GenBank/DDBJ whole genome shotgun (WGS) entry which is preliminary data.</text>
</comment>
<reference evidence="2 3" key="1">
    <citation type="submission" date="2019-12" db="EMBL/GenBank/DDBJ databases">
        <title>Roseobacter cerasinus sp. nov., isolated from seawater around aquaculture.</title>
        <authorList>
            <person name="Muramatsu S."/>
            <person name="Takabe Y."/>
            <person name="Mori K."/>
            <person name="Takaichi S."/>
            <person name="Hanada S."/>
        </authorList>
    </citation>
    <scope>NUCLEOTIDE SEQUENCE [LARGE SCALE GENOMIC DNA]</scope>
    <source>
        <strain evidence="2 3">AI77</strain>
    </source>
</reference>
<dbReference type="RefSeq" id="WP_238840564.1">
    <property type="nucleotide sequence ID" value="NZ_BLIV01000001.1"/>
</dbReference>
<evidence type="ECO:0000313" key="3">
    <source>
        <dbReference type="Proteomes" id="UP000436522"/>
    </source>
</evidence>
<keyword evidence="2" id="KW-0238">DNA-binding</keyword>
<proteinExistence type="predicted"/>
<organism evidence="2 3">
    <name type="scientific">Roseobacter cerasinus</name>
    <dbReference type="NCBI Taxonomy" id="2602289"/>
    <lineage>
        <taxon>Bacteria</taxon>
        <taxon>Pseudomonadati</taxon>
        <taxon>Pseudomonadota</taxon>
        <taxon>Alphaproteobacteria</taxon>
        <taxon>Rhodobacterales</taxon>
        <taxon>Roseobacteraceae</taxon>
        <taxon>Roseobacter</taxon>
    </lineage>
</organism>
<sequence>MWLSTLKYVLLGQMQYTEFLAEIGKAGLSVRGFAELVGMNPNSISNYARTGELPTHLGLIAVLVAGVNDLGGDYRQVMSKVPLAPKKVRGGARKGRFGGDRQATLELGS</sequence>
<dbReference type="GO" id="GO:0003677">
    <property type="term" value="F:DNA binding"/>
    <property type="evidence" value="ECO:0007669"/>
    <property type="project" value="UniProtKB-KW"/>
</dbReference>
<keyword evidence="3" id="KW-1185">Reference proteome</keyword>
<evidence type="ECO:0000313" key="2">
    <source>
        <dbReference type="EMBL" id="GFE48248.1"/>
    </source>
</evidence>
<feature type="region of interest" description="Disordered" evidence="1">
    <location>
        <begin position="89"/>
        <end position="109"/>
    </location>
</feature>
<dbReference type="EMBL" id="BLIV01000001">
    <property type="protein sequence ID" value="GFE48248.1"/>
    <property type="molecule type" value="Genomic_DNA"/>
</dbReference>
<gene>
    <name evidence="2" type="ORF">So717_00010</name>
</gene>